<keyword evidence="2" id="KW-0378">Hydrolase</keyword>
<evidence type="ECO:0000259" key="1">
    <source>
        <dbReference type="Pfam" id="PF00931"/>
    </source>
</evidence>
<accession>A0A2P6Q5Y9</accession>
<dbReference type="OMA" id="EYPANSN"/>
<dbReference type="STRING" id="74649.A0A2P6Q5Y9"/>
<dbReference type="Proteomes" id="UP000238479">
    <property type="component" value="Chromosome 5"/>
</dbReference>
<dbReference type="PANTHER" id="PTHR19338">
    <property type="entry name" value="TRANSLOCASE OF INNER MITOCHONDRIAL MEMBRANE 13 HOMOLOG"/>
    <property type="match status" value="1"/>
</dbReference>
<protein>
    <submittedName>
        <fullName evidence="2">Putative P-loop containing nucleoside triphosphate hydrolase</fullName>
    </submittedName>
</protein>
<keyword evidence="3" id="KW-1185">Reference proteome</keyword>
<dbReference type="EMBL" id="PDCK01000043">
    <property type="protein sequence ID" value="PRQ29588.1"/>
    <property type="molecule type" value="Genomic_DNA"/>
</dbReference>
<dbReference type="PANTHER" id="PTHR19338:SF59">
    <property type="entry name" value="OS10G0162832 PROTEIN"/>
    <property type="match status" value="1"/>
</dbReference>
<feature type="domain" description="NB-ARC" evidence="1">
    <location>
        <begin position="2"/>
        <end position="108"/>
    </location>
</feature>
<dbReference type="Pfam" id="PF00931">
    <property type="entry name" value="NB-ARC"/>
    <property type="match status" value="1"/>
</dbReference>
<dbReference type="GO" id="GO:0043531">
    <property type="term" value="F:ADP binding"/>
    <property type="evidence" value="ECO:0007669"/>
    <property type="project" value="InterPro"/>
</dbReference>
<reference evidence="2 3" key="1">
    <citation type="journal article" date="2018" name="Nat. Genet.">
        <title>The Rosa genome provides new insights in the design of modern roses.</title>
        <authorList>
            <person name="Bendahmane M."/>
        </authorList>
    </citation>
    <scope>NUCLEOTIDE SEQUENCE [LARGE SCALE GENOMIC DNA]</scope>
    <source>
        <strain evidence="3">cv. Old Blush</strain>
    </source>
</reference>
<dbReference type="InterPro" id="IPR027417">
    <property type="entry name" value="P-loop_NTPase"/>
</dbReference>
<comment type="caution">
    <text evidence="2">The sequence shown here is derived from an EMBL/GenBank/DDBJ whole genome shotgun (WGS) entry which is preliminary data.</text>
</comment>
<organism evidence="2 3">
    <name type="scientific">Rosa chinensis</name>
    <name type="common">China rose</name>
    <dbReference type="NCBI Taxonomy" id="74649"/>
    <lineage>
        <taxon>Eukaryota</taxon>
        <taxon>Viridiplantae</taxon>
        <taxon>Streptophyta</taxon>
        <taxon>Embryophyta</taxon>
        <taxon>Tracheophyta</taxon>
        <taxon>Spermatophyta</taxon>
        <taxon>Magnoliopsida</taxon>
        <taxon>eudicotyledons</taxon>
        <taxon>Gunneridae</taxon>
        <taxon>Pentapetalae</taxon>
        <taxon>rosids</taxon>
        <taxon>fabids</taxon>
        <taxon>Rosales</taxon>
        <taxon>Rosaceae</taxon>
        <taxon>Rosoideae</taxon>
        <taxon>Rosoideae incertae sedis</taxon>
        <taxon>Rosa</taxon>
    </lineage>
</organism>
<proteinExistence type="predicted"/>
<dbReference type="Gramene" id="PRQ29588">
    <property type="protein sequence ID" value="PRQ29588"/>
    <property type="gene ID" value="RchiOBHm_Chr5g0015461"/>
</dbReference>
<dbReference type="PRINTS" id="PR00364">
    <property type="entry name" value="DISEASERSIST"/>
</dbReference>
<evidence type="ECO:0000313" key="2">
    <source>
        <dbReference type="EMBL" id="PRQ29588.1"/>
    </source>
</evidence>
<dbReference type="Gene3D" id="3.40.50.300">
    <property type="entry name" value="P-loop containing nucleotide triphosphate hydrolases"/>
    <property type="match status" value="1"/>
</dbReference>
<sequence length="112" mass="12940">MEWLMDEEQHQTVISVVGMGGSGKTTLVSKTFTNEKVKRHFDCCAWITASQTYVVVDLFRSLIIELHKSRKEEYPANSNAISRIELLELLTKYLESKKYLVVLDDVWEIGEK</sequence>
<dbReference type="InterPro" id="IPR002182">
    <property type="entry name" value="NB-ARC"/>
</dbReference>
<dbReference type="SUPFAM" id="SSF52540">
    <property type="entry name" value="P-loop containing nucleoside triphosphate hydrolases"/>
    <property type="match status" value="1"/>
</dbReference>
<dbReference type="GO" id="GO:0016787">
    <property type="term" value="F:hydrolase activity"/>
    <property type="evidence" value="ECO:0007669"/>
    <property type="project" value="UniProtKB-KW"/>
</dbReference>
<gene>
    <name evidence="2" type="ORF">RchiOBHm_Chr5g0015461</name>
</gene>
<name>A0A2P6Q5Y9_ROSCH</name>
<dbReference type="AlphaFoldDB" id="A0A2P6Q5Y9"/>
<evidence type="ECO:0000313" key="3">
    <source>
        <dbReference type="Proteomes" id="UP000238479"/>
    </source>
</evidence>